<dbReference type="InterPro" id="IPR045540">
    <property type="entry name" value="YegS/DAGK_C"/>
</dbReference>
<dbReference type="Pfam" id="PF19279">
    <property type="entry name" value="YegS_C"/>
    <property type="match status" value="1"/>
</dbReference>
<dbReference type="GO" id="GO:0046872">
    <property type="term" value="F:metal ion binding"/>
    <property type="evidence" value="ECO:0007669"/>
    <property type="project" value="UniProtKB-KW"/>
</dbReference>
<keyword evidence="4" id="KW-0808">Transferase</keyword>
<dbReference type="GO" id="GO:0005886">
    <property type="term" value="C:plasma membrane"/>
    <property type="evidence" value="ECO:0007669"/>
    <property type="project" value="TreeGrafter"/>
</dbReference>
<name>A0AAW4MUU6_9FIRM</name>
<keyword evidence="9" id="KW-0460">Magnesium</keyword>
<evidence type="ECO:0000256" key="8">
    <source>
        <dbReference type="ARBA" id="ARBA00022840"/>
    </source>
</evidence>
<dbReference type="AlphaFoldDB" id="A0AAW4MUU6"/>
<evidence type="ECO:0000256" key="4">
    <source>
        <dbReference type="ARBA" id="ARBA00022679"/>
    </source>
</evidence>
<dbReference type="EMBL" id="JAHOEF010000028">
    <property type="protein sequence ID" value="MBV3382709.1"/>
    <property type="molecule type" value="Genomic_DNA"/>
</dbReference>
<dbReference type="InterPro" id="IPR050187">
    <property type="entry name" value="Lipid_Phosphate_FormReg"/>
</dbReference>
<keyword evidence="5" id="KW-0479">Metal-binding</keyword>
<comment type="cofactor">
    <cofactor evidence="1">
        <name>Mg(2+)</name>
        <dbReference type="ChEBI" id="CHEBI:18420"/>
    </cofactor>
</comment>
<keyword evidence="6" id="KW-0547">Nucleotide-binding</keyword>
<evidence type="ECO:0000256" key="2">
    <source>
        <dbReference type="ARBA" id="ARBA00005983"/>
    </source>
</evidence>
<proteinExistence type="inferred from homology"/>
<dbReference type="Proteomes" id="UP001197492">
    <property type="component" value="Unassembled WGS sequence"/>
</dbReference>
<comment type="similarity">
    <text evidence="2">Belongs to the diacylglycerol/lipid kinase family.</text>
</comment>
<evidence type="ECO:0000256" key="9">
    <source>
        <dbReference type="ARBA" id="ARBA00022842"/>
    </source>
</evidence>
<keyword evidence="3" id="KW-0444">Lipid biosynthesis</keyword>
<dbReference type="EMBL" id="JAHOEL010000028">
    <property type="protein sequence ID" value="MBV3392775.1"/>
    <property type="molecule type" value="Genomic_DNA"/>
</dbReference>
<comment type="caution">
    <text evidence="14">The sequence shown here is derived from an EMBL/GenBank/DDBJ whole genome shotgun (WGS) entry which is preliminary data.</text>
</comment>
<dbReference type="Proteomes" id="UP001196408">
    <property type="component" value="Unassembled WGS sequence"/>
</dbReference>
<dbReference type="InterPro" id="IPR005218">
    <property type="entry name" value="Diacylglycerol/lipid_kinase"/>
</dbReference>
<evidence type="ECO:0000259" key="13">
    <source>
        <dbReference type="PROSITE" id="PS50146"/>
    </source>
</evidence>
<dbReference type="SMART" id="SM00046">
    <property type="entry name" value="DAGKc"/>
    <property type="match status" value="1"/>
</dbReference>
<protein>
    <submittedName>
        <fullName evidence="14">Diacylglycerol kinase family lipid kinase</fullName>
    </submittedName>
</protein>
<dbReference type="Pfam" id="PF00781">
    <property type="entry name" value="DAGK_cat"/>
    <property type="match status" value="1"/>
</dbReference>
<keyword evidence="12" id="KW-1208">Phospholipid metabolism</keyword>
<dbReference type="PANTHER" id="PTHR12358:SF106">
    <property type="entry name" value="LIPID KINASE YEGS"/>
    <property type="match status" value="1"/>
</dbReference>
<sequence>MKCLFIINPSSGTHAFQKSIDQFIGQLILHTNVNTIDTYFTRGKNDGLERAARLTKNEYDFIVAVGGDGTINEIITGLIKSESKIPLAILAAGTVNDFATYLNLPNTPEAFRDMIARFKTKKIDAGYVDNHCFANVLSGGMFSDIGFLVTKEEKKKFGPLAYYINGLKMLPEQLGLSLHLKIKADEIEFEEDAALFMITNSSHVGGFPGVTPYASTSDGKLDLIIIKKGNVAELLNVFMDYKRNLHPQNPMIRYVQAKDITISCDEDIVYDIDGEKGQSFPVHVECLRHAVSLIIPDQDEK</sequence>
<evidence type="ECO:0000256" key="6">
    <source>
        <dbReference type="ARBA" id="ARBA00022741"/>
    </source>
</evidence>
<evidence type="ECO:0000256" key="3">
    <source>
        <dbReference type="ARBA" id="ARBA00022516"/>
    </source>
</evidence>
<evidence type="ECO:0000313" key="17">
    <source>
        <dbReference type="Proteomes" id="UP001197492"/>
    </source>
</evidence>
<dbReference type="GO" id="GO:0005524">
    <property type="term" value="F:ATP binding"/>
    <property type="evidence" value="ECO:0007669"/>
    <property type="project" value="UniProtKB-KW"/>
</dbReference>
<evidence type="ECO:0000256" key="10">
    <source>
        <dbReference type="ARBA" id="ARBA00023098"/>
    </source>
</evidence>
<keyword evidence="10" id="KW-0443">Lipid metabolism</keyword>
<accession>A0AAW4MUU6</accession>
<evidence type="ECO:0000256" key="7">
    <source>
        <dbReference type="ARBA" id="ARBA00022777"/>
    </source>
</evidence>
<dbReference type="RefSeq" id="WP_217747557.1">
    <property type="nucleotide sequence ID" value="NZ_JAHOEB010000027.1"/>
</dbReference>
<dbReference type="GO" id="GO:0004143">
    <property type="term" value="F:ATP-dependent diacylglycerol kinase activity"/>
    <property type="evidence" value="ECO:0007669"/>
    <property type="project" value="TreeGrafter"/>
</dbReference>
<dbReference type="GO" id="GO:0008654">
    <property type="term" value="P:phospholipid biosynthetic process"/>
    <property type="evidence" value="ECO:0007669"/>
    <property type="project" value="UniProtKB-KW"/>
</dbReference>
<reference evidence="14 17" key="1">
    <citation type="submission" date="2021-06" db="EMBL/GenBank/DDBJ databases">
        <title>Collection of gut derived symbiotic bacterial strains cultured from healthy donors.</title>
        <authorList>
            <person name="Lin H."/>
            <person name="Littmann E."/>
            <person name="Pamer E.G."/>
        </authorList>
    </citation>
    <scope>NUCLEOTIDE SEQUENCE</scope>
    <source>
        <strain evidence="15 17">MSK.21.70</strain>
        <strain evidence="14">MSK.21.82</strain>
    </source>
</reference>
<dbReference type="PROSITE" id="PS50146">
    <property type="entry name" value="DAGK"/>
    <property type="match status" value="1"/>
</dbReference>
<evidence type="ECO:0000313" key="15">
    <source>
        <dbReference type="EMBL" id="MBV3392775.1"/>
    </source>
</evidence>
<dbReference type="NCBIfam" id="TIGR00147">
    <property type="entry name" value="YegS/Rv2252/BmrU family lipid kinase"/>
    <property type="match status" value="1"/>
</dbReference>
<dbReference type="InterPro" id="IPR001206">
    <property type="entry name" value="Diacylglycerol_kinase_cat_dom"/>
</dbReference>
<evidence type="ECO:0000313" key="16">
    <source>
        <dbReference type="Proteomes" id="UP001196408"/>
    </source>
</evidence>
<feature type="domain" description="DAGKc" evidence="13">
    <location>
        <begin position="1"/>
        <end position="132"/>
    </location>
</feature>
<evidence type="ECO:0000256" key="1">
    <source>
        <dbReference type="ARBA" id="ARBA00001946"/>
    </source>
</evidence>
<evidence type="ECO:0000256" key="5">
    <source>
        <dbReference type="ARBA" id="ARBA00022723"/>
    </source>
</evidence>
<keyword evidence="7 14" id="KW-0418">Kinase</keyword>
<evidence type="ECO:0000313" key="14">
    <source>
        <dbReference type="EMBL" id="MBV3382709.1"/>
    </source>
</evidence>
<organism evidence="14 16">
    <name type="scientific">Catenibacterium mitsuokai</name>
    <dbReference type="NCBI Taxonomy" id="100886"/>
    <lineage>
        <taxon>Bacteria</taxon>
        <taxon>Bacillati</taxon>
        <taxon>Bacillota</taxon>
        <taxon>Erysipelotrichia</taxon>
        <taxon>Erysipelotrichales</taxon>
        <taxon>Coprobacillaceae</taxon>
        <taxon>Catenibacterium</taxon>
    </lineage>
</organism>
<keyword evidence="8" id="KW-0067">ATP-binding</keyword>
<dbReference type="PANTHER" id="PTHR12358">
    <property type="entry name" value="SPHINGOSINE KINASE"/>
    <property type="match status" value="1"/>
</dbReference>
<gene>
    <name evidence="14" type="ORF">KSV97_05635</name>
    <name evidence="15" type="ORF">KSW06_05850</name>
</gene>
<evidence type="ECO:0000256" key="12">
    <source>
        <dbReference type="ARBA" id="ARBA00023264"/>
    </source>
</evidence>
<keyword evidence="11" id="KW-0594">Phospholipid biosynthesis</keyword>
<keyword evidence="17" id="KW-1185">Reference proteome</keyword>
<evidence type="ECO:0000256" key="11">
    <source>
        <dbReference type="ARBA" id="ARBA00023209"/>
    </source>
</evidence>